<reference evidence="1 2" key="1">
    <citation type="submission" date="2020-08" db="EMBL/GenBank/DDBJ databases">
        <title>Hymenobacter sp. S2-20-2 genome sequencing.</title>
        <authorList>
            <person name="Jin L."/>
        </authorList>
    </citation>
    <scope>NUCLEOTIDE SEQUENCE [LARGE SCALE GENOMIC DNA]</scope>
    <source>
        <strain evidence="1 2">S2-20-2</strain>
    </source>
</reference>
<sequence length="166" mass="18420">MKYSFLTLVFTFLVNIAFAQKQKIEVKGDAILVDGAKYALIEQEGCGIMDVDCFYYIKSLEGKRLFVVKQQLFNDPSEVKASDPQGKVLYLQFVFTGSGAKAETTFPTTLHLRAIDVARKVVKAQLMNNGTLDEQATADFVTNNGTPFSERRQALGGPKVIVIEKN</sequence>
<dbReference type="KEGG" id="hsk:H4317_16485"/>
<dbReference type="AlphaFoldDB" id="A0A7G7W5U1"/>
<evidence type="ECO:0000313" key="2">
    <source>
        <dbReference type="Proteomes" id="UP000515489"/>
    </source>
</evidence>
<proteinExistence type="predicted"/>
<dbReference type="RefSeq" id="WP_185887658.1">
    <property type="nucleotide sequence ID" value="NZ_CP060202.1"/>
</dbReference>
<name>A0A7G7W5U1_9BACT</name>
<accession>A0A7G7W5U1</accession>
<dbReference type="EMBL" id="CP060202">
    <property type="protein sequence ID" value="QNH61734.1"/>
    <property type="molecule type" value="Genomic_DNA"/>
</dbReference>
<dbReference type="Proteomes" id="UP000515489">
    <property type="component" value="Chromosome"/>
</dbReference>
<keyword evidence="2" id="KW-1185">Reference proteome</keyword>
<evidence type="ECO:0000313" key="1">
    <source>
        <dbReference type="EMBL" id="QNH61734.1"/>
    </source>
</evidence>
<organism evidence="1 2">
    <name type="scientific">Hymenobacter sediminicola</name>
    <dbReference type="NCBI Taxonomy" id="2761579"/>
    <lineage>
        <taxon>Bacteria</taxon>
        <taxon>Pseudomonadati</taxon>
        <taxon>Bacteroidota</taxon>
        <taxon>Cytophagia</taxon>
        <taxon>Cytophagales</taxon>
        <taxon>Hymenobacteraceae</taxon>
        <taxon>Hymenobacter</taxon>
    </lineage>
</organism>
<gene>
    <name evidence="1" type="ORF">H4317_16485</name>
</gene>
<protein>
    <submittedName>
        <fullName evidence="1">Uncharacterized protein</fullName>
    </submittedName>
</protein>